<keyword evidence="3" id="KW-1185">Reference proteome</keyword>
<name>A0AAD7NVH6_9AGAR</name>
<dbReference type="Proteomes" id="UP001215280">
    <property type="component" value="Unassembled WGS sequence"/>
</dbReference>
<accession>A0AAD7NVH6</accession>
<dbReference type="AlphaFoldDB" id="A0AAD7NVH6"/>
<evidence type="ECO:0000256" key="1">
    <source>
        <dbReference type="SAM" id="MobiDB-lite"/>
    </source>
</evidence>
<evidence type="ECO:0000313" key="2">
    <source>
        <dbReference type="EMBL" id="KAJ7776840.1"/>
    </source>
</evidence>
<dbReference type="PANTHER" id="PTHR40460">
    <property type="entry name" value="CHROMOSOME 1, WHOLE GENOME SHOTGUN SEQUENCE"/>
    <property type="match status" value="1"/>
</dbReference>
<dbReference type="SUPFAM" id="SSF69047">
    <property type="entry name" value="Hypothetical protein YjbJ"/>
    <property type="match status" value="1"/>
</dbReference>
<reference evidence="2" key="1">
    <citation type="submission" date="2023-03" db="EMBL/GenBank/DDBJ databases">
        <title>Massive genome expansion in bonnet fungi (Mycena s.s.) driven by repeated elements and novel gene families across ecological guilds.</title>
        <authorList>
            <consortium name="Lawrence Berkeley National Laboratory"/>
            <person name="Harder C.B."/>
            <person name="Miyauchi S."/>
            <person name="Viragh M."/>
            <person name="Kuo A."/>
            <person name="Thoen E."/>
            <person name="Andreopoulos B."/>
            <person name="Lu D."/>
            <person name="Skrede I."/>
            <person name="Drula E."/>
            <person name="Henrissat B."/>
            <person name="Morin E."/>
            <person name="Kohler A."/>
            <person name="Barry K."/>
            <person name="LaButti K."/>
            <person name="Morin E."/>
            <person name="Salamov A."/>
            <person name="Lipzen A."/>
            <person name="Mereny Z."/>
            <person name="Hegedus B."/>
            <person name="Baldrian P."/>
            <person name="Stursova M."/>
            <person name="Weitz H."/>
            <person name="Taylor A."/>
            <person name="Grigoriev I.V."/>
            <person name="Nagy L.G."/>
            <person name="Martin F."/>
            <person name="Kauserud H."/>
        </authorList>
    </citation>
    <scope>NUCLEOTIDE SEQUENCE</scope>
    <source>
        <strain evidence="2">CBHHK188m</strain>
    </source>
</reference>
<protein>
    <recommendedName>
        <fullName evidence="4">CsbD-like domain-containing protein</fullName>
    </recommendedName>
</protein>
<comment type="caution">
    <text evidence="2">The sequence shown here is derived from an EMBL/GenBank/DDBJ whole genome shotgun (WGS) entry which is preliminary data.</text>
</comment>
<dbReference type="EMBL" id="JARJLG010000011">
    <property type="protein sequence ID" value="KAJ7776840.1"/>
    <property type="molecule type" value="Genomic_DNA"/>
</dbReference>
<evidence type="ECO:0000313" key="3">
    <source>
        <dbReference type="Proteomes" id="UP001215280"/>
    </source>
</evidence>
<dbReference type="PANTHER" id="PTHR40460:SF1">
    <property type="entry name" value="CSBD-LIKE DOMAIN-CONTAINING PROTEIN"/>
    <property type="match status" value="1"/>
</dbReference>
<feature type="compositionally biased region" description="Polar residues" evidence="1">
    <location>
        <begin position="1"/>
        <end position="19"/>
    </location>
</feature>
<feature type="region of interest" description="Disordered" evidence="1">
    <location>
        <begin position="1"/>
        <end position="40"/>
    </location>
</feature>
<evidence type="ECO:0008006" key="4">
    <source>
        <dbReference type="Google" id="ProtNLM"/>
    </source>
</evidence>
<dbReference type="InterPro" id="IPR036629">
    <property type="entry name" value="YjbJ_sf"/>
</dbReference>
<sequence length="131" mass="14098">MSTNDIQNSTDTAGASTPQPKCVFYPNPRRKLTQPSKTAGQYHSVKGTLVEMIGHMTGATSWQKSGRDEHLAGEAEIQAAEAQAYVQGTVDRVEGKIDAVVGAMTGDRARQIQGNIRDDLGKVNQEANKLV</sequence>
<organism evidence="2 3">
    <name type="scientific">Mycena maculata</name>
    <dbReference type="NCBI Taxonomy" id="230809"/>
    <lineage>
        <taxon>Eukaryota</taxon>
        <taxon>Fungi</taxon>
        <taxon>Dikarya</taxon>
        <taxon>Basidiomycota</taxon>
        <taxon>Agaricomycotina</taxon>
        <taxon>Agaricomycetes</taxon>
        <taxon>Agaricomycetidae</taxon>
        <taxon>Agaricales</taxon>
        <taxon>Marasmiineae</taxon>
        <taxon>Mycenaceae</taxon>
        <taxon>Mycena</taxon>
    </lineage>
</organism>
<proteinExistence type="predicted"/>
<gene>
    <name evidence="2" type="ORF">DFH07DRAFT_731440</name>
</gene>